<protein>
    <submittedName>
        <fullName evidence="1">Uncharacterized protein</fullName>
    </submittedName>
</protein>
<dbReference type="Proteomes" id="UP001230504">
    <property type="component" value="Unassembled WGS sequence"/>
</dbReference>
<evidence type="ECO:0000313" key="1">
    <source>
        <dbReference type="EMBL" id="KAK1596417.1"/>
    </source>
</evidence>
<evidence type="ECO:0000313" key="2">
    <source>
        <dbReference type="Proteomes" id="UP001230504"/>
    </source>
</evidence>
<dbReference type="RefSeq" id="XP_060417303.1">
    <property type="nucleotide sequence ID" value="XM_060562420.1"/>
</dbReference>
<organism evidence="1 2">
    <name type="scientific">Colletotrichum navitas</name>
    <dbReference type="NCBI Taxonomy" id="681940"/>
    <lineage>
        <taxon>Eukaryota</taxon>
        <taxon>Fungi</taxon>
        <taxon>Dikarya</taxon>
        <taxon>Ascomycota</taxon>
        <taxon>Pezizomycotina</taxon>
        <taxon>Sordariomycetes</taxon>
        <taxon>Hypocreomycetidae</taxon>
        <taxon>Glomerellales</taxon>
        <taxon>Glomerellaceae</taxon>
        <taxon>Colletotrichum</taxon>
        <taxon>Colletotrichum graminicola species complex</taxon>
    </lineage>
</organism>
<comment type="caution">
    <text evidence="1">The sequence shown here is derived from an EMBL/GenBank/DDBJ whole genome shotgun (WGS) entry which is preliminary data.</text>
</comment>
<accession>A0AAD8V6U2</accession>
<proteinExistence type="predicted"/>
<name>A0AAD8V6U2_9PEZI</name>
<dbReference type="GeneID" id="85446660"/>
<sequence>MGLSCPWVGSLHSIVPMPRGALTCARNHSSISPATYNHERLNECMLASSYHRSSIWRRNSRASNGSMPWKQLNPYNCIWVECDGGKSATSLLIMFIGYSNQYWEAYHVHPRIKLVSDGNLPGRLLLSSTMGYIEVLSYQAVEPRTVLFSR</sequence>
<gene>
    <name evidence="1" type="ORF">LY79DRAFT_64438</name>
</gene>
<keyword evidence="2" id="KW-1185">Reference proteome</keyword>
<reference evidence="1" key="1">
    <citation type="submission" date="2021-06" db="EMBL/GenBank/DDBJ databases">
        <title>Comparative genomics, transcriptomics and evolutionary studies reveal genomic signatures of adaptation to plant cell wall in hemibiotrophic fungi.</title>
        <authorList>
            <consortium name="DOE Joint Genome Institute"/>
            <person name="Baroncelli R."/>
            <person name="Diaz J.F."/>
            <person name="Benocci T."/>
            <person name="Peng M."/>
            <person name="Battaglia E."/>
            <person name="Haridas S."/>
            <person name="Andreopoulos W."/>
            <person name="Labutti K."/>
            <person name="Pangilinan J."/>
            <person name="Floch G.L."/>
            <person name="Makela M.R."/>
            <person name="Henrissat B."/>
            <person name="Grigoriev I.V."/>
            <person name="Crouch J.A."/>
            <person name="De Vries R.P."/>
            <person name="Sukno S.A."/>
            <person name="Thon M.R."/>
        </authorList>
    </citation>
    <scope>NUCLEOTIDE SEQUENCE</scope>
    <source>
        <strain evidence="1">CBS 125086</strain>
    </source>
</reference>
<dbReference type="AlphaFoldDB" id="A0AAD8V6U2"/>
<dbReference type="EMBL" id="JAHLJV010000012">
    <property type="protein sequence ID" value="KAK1596417.1"/>
    <property type="molecule type" value="Genomic_DNA"/>
</dbReference>